<comment type="caution">
    <text evidence="2">The sequence shown here is derived from an EMBL/GenBank/DDBJ whole genome shotgun (WGS) entry which is preliminary data.</text>
</comment>
<evidence type="ECO:0000313" key="2">
    <source>
        <dbReference type="EMBL" id="GMM46410.1"/>
    </source>
</evidence>
<dbReference type="InterPro" id="IPR050281">
    <property type="entry name" value="Flavin_monoamine_oxidase"/>
</dbReference>
<dbReference type="EMBL" id="BTGB01000003">
    <property type="protein sequence ID" value="GMM46410.1"/>
    <property type="molecule type" value="Genomic_DNA"/>
</dbReference>
<dbReference type="SUPFAM" id="SSF54373">
    <property type="entry name" value="FAD-linked reductases, C-terminal domain"/>
    <property type="match status" value="1"/>
</dbReference>
<dbReference type="GO" id="GO:0016491">
    <property type="term" value="F:oxidoreductase activity"/>
    <property type="evidence" value="ECO:0007669"/>
    <property type="project" value="InterPro"/>
</dbReference>
<keyword evidence="3" id="KW-1185">Reference proteome</keyword>
<organism evidence="2 3">
    <name type="scientific">Pichia kluyveri</name>
    <name type="common">Yeast</name>
    <dbReference type="NCBI Taxonomy" id="36015"/>
    <lineage>
        <taxon>Eukaryota</taxon>
        <taxon>Fungi</taxon>
        <taxon>Dikarya</taxon>
        <taxon>Ascomycota</taxon>
        <taxon>Saccharomycotina</taxon>
        <taxon>Pichiomycetes</taxon>
        <taxon>Pichiales</taxon>
        <taxon>Pichiaceae</taxon>
        <taxon>Pichia</taxon>
    </lineage>
</organism>
<dbReference type="InterPro" id="IPR001214">
    <property type="entry name" value="SET_dom"/>
</dbReference>
<dbReference type="Gene3D" id="3.50.50.60">
    <property type="entry name" value="FAD/NAD(P)-binding domain"/>
    <property type="match status" value="1"/>
</dbReference>
<dbReference type="Proteomes" id="UP001378960">
    <property type="component" value="Unassembled WGS sequence"/>
</dbReference>
<dbReference type="Pfam" id="PF01593">
    <property type="entry name" value="Amino_oxidase"/>
    <property type="match status" value="1"/>
</dbReference>
<dbReference type="PANTHER" id="PTHR10742">
    <property type="entry name" value="FLAVIN MONOAMINE OXIDASE"/>
    <property type="match status" value="1"/>
</dbReference>
<sequence>MGKTDTNTIIIGAGIAGIKASQDLTKAGISNLVLEARDRLGGRLFTDKLNSGFPIDMGASWFHDCYDNPLLEKYWKNGKTEFTFDDGSEAYFNEDGRISENSRLKPIFEEIELFMAESYDKLKVDQDISVREAVYQYLQSKKYCLTDYQIRHVPQLVRGLELWIGSSWDILSSRNIAADVHKGRNALVLNGYSTVFNGELDELIDASKYSNVKELLNDKSKIVNKSGEVSIKLNQSVYRIEYDNTNKYIKVYTKDTINPNNIQIFTCENIIFTAPLSILKLSNTREKGSIEWVPKLPTKLTNALERVSFSNLGKIFFEFPEIFWSLNDDRFHSFAKVDEKFYNACKNDLPNGPSSYKFEISREDIPIPKGSVPNGLDYTILFVNLAVPTGKPVILALTSSPLTQFLEESDPETIFKVFKPVFARISGKSINQIPNPIEIKTSHWSNDPFARGSYTGVTIGDNFEDALEILCDPKEIFDGTGRVRFAGEGIIDDGNGCAHAAWKTGKREANYIIKKVNNVNSNSNFNSNFN</sequence>
<dbReference type="PROSITE" id="PS50280">
    <property type="entry name" value="SET"/>
    <property type="match status" value="1"/>
</dbReference>
<dbReference type="AlphaFoldDB" id="A0AAV5R534"/>
<dbReference type="InterPro" id="IPR002937">
    <property type="entry name" value="Amino_oxidase"/>
</dbReference>
<protein>
    <recommendedName>
        <fullName evidence="1">SET domain-containing protein</fullName>
    </recommendedName>
</protein>
<reference evidence="2 3" key="1">
    <citation type="journal article" date="2023" name="Elife">
        <title>Identification of key yeast species and microbe-microbe interactions impacting larval growth of Drosophila in the wild.</title>
        <authorList>
            <person name="Mure A."/>
            <person name="Sugiura Y."/>
            <person name="Maeda R."/>
            <person name="Honda K."/>
            <person name="Sakurai N."/>
            <person name="Takahashi Y."/>
            <person name="Watada M."/>
            <person name="Katoh T."/>
            <person name="Gotoh A."/>
            <person name="Gotoh Y."/>
            <person name="Taniguchi I."/>
            <person name="Nakamura K."/>
            <person name="Hayashi T."/>
            <person name="Katayama T."/>
            <person name="Uemura T."/>
            <person name="Hattori Y."/>
        </authorList>
    </citation>
    <scope>NUCLEOTIDE SEQUENCE [LARGE SCALE GENOMIC DNA]</scope>
    <source>
        <strain evidence="2 3">PK-24</strain>
    </source>
</reference>
<dbReference type="SUPFAM" id="SSF51905">
    <property type="entry name" value="FAD/NAD(P)-binding domain"/>
    <property type="match status" value="1"/>
</dbReference>
<evidence type="ECO:0000313" key="3">
    <source>
        <dbReference type="Proteomes" id="UP001378960"/>
    </source>
</evidence>
<dbReference type="Gene3D" id="3.90.660.10">
    <property type="match status" value="1"/>
</dbReference>
<gene>
    <name evidence="2" type="ORF">DAPK24_029850</name>
</gene>
<evidence type="ECO:0000259" key="1">
    <source>
        <dbReference type="PROSITE" id="PS50280"/>
    </source>
</evidence>
<dbReference type="InterPro" id="IPR036188">
    <property type="entry name" value="FAD/NAD-bd_sf"/>
</dbReference>
<proteinExistence type="predicted"/>
<name>A0AAV5R534_PICKL</name>
<accession>A0AAV5R534</accession>
<feature type="domain" description="SET" evidence="1">
    <location>
        <begin position="1"/>
        <end position="269"/>
    </location>
</feature>
<dbReference type="PANTHER" id="PTHR10742:SF410">
    <property type="entry name" value="LYSINE-SPECIFIC HISTONE DEMETHYLASE 2"/>
    <property type="match status" value="1"/>
</dbReference>